<dbReference type="PANTHER" id="PTHR43214:SF24">
    <property type="entry name" value="TRANSCRIPTIONAL REGULATORY PROTEIN NARL-RELATED"/>
    <property type="match status" value="1"/>
</dbReference>
<feature type="domain" description="HTH luxR-type" evidence="6">
    <location>
        <begin position="137"/>
        <end position="202"/>
    </location>
</feature>
<sequence>MTEPLRLILADDHTLFREGLAELLRVESDLTVVAQAGDTESAVRLAGAVRPHAVLLDVEMPYTPVHATIGRLLAICPGIRVLVLTMYDDPELAHRVVGAGAYGMVTKTISRLGLVDAVRAVGYRAEFVPPPPRRVVEPPLPSLLSPREREVLELAAMALSNAQIGSRLFITEGTVKRHLTNIYAKLDAVSRLDAVNKAVASHLIRTPIR</sequence>
<dbReference type="Gene3D" id="3.40.50.2300">
    <property type="match status" value="1"/>
</dbReference>
<dbReference type="SMART" id="SM00421">
    <property type="entry name" value="HTH_LUXR"/>
    <property type="match status" value="1"/>
</dbReference>
<evidence type="ECO:0000259" key="6">
    <source>
        <dbReference type="PROSITE" id="PS50043"/>
    </source>
</evidence>
<keyword evidence="2" id="KW-0805">Transcription regulation</keyword>
<organism evidence="8 9">
    <name type="scientific">Pilimelia columellifera subsp. columellifera</name>
    <dbReference type="NCBI Taxonomy" id="706583"/>
    <lineage>
        <taxon>Bacteria</taxon>
        <taxon>Bacillati</taxon>
        <taxon>Actinomycetota</taxon>
        <taxon>Actinomycetes</taxon>
        <taxon>Micromonosporales</taxon>
        <taxon>Micromonosporaceae</taxon>
        <taxon>Pilimelia</taxon>
    </lineage>
</organism>
<gene>
    <name evidence="8" type="ORF">GCM10010201_15940</name>
</gene>
<feature type="modified residue" description="4-aspartylphosphate" evidence="5">
    <location>
        <position position="57"/>
    </location>
</feature>
<dbReference type="CDD" id="cd06170">
    <property type="entry name" value="LuxR_C_like"/>
    <property type="match status" value="1"/>
</dbReference>
<dbReference type="CDD" id="cd17535">
    <property type="entry name" value="REC_NarL-like"/>
    <property type="match status" value="1"/>
</dbReference>
<comment type="caution">
    <text evidence="8">The sequence shown here is derived from an EMBL/GenBank/DDBJ whole genome shotgun (WGS) entry which is preliminary data.</text>
</comment>
<name>A0ABP6ANX9_9ACTN</name>
<dbReference type="Pfam" id="PF00196">
    <property type="entry name" value="GerE"/>
    <property type="match status" value="1"/>
</dbReference>
<evidence type="ECO:0000259" key="7">
    <source>
        <dbReference type="PROSITE" id="PS50110"/>
    </source>
</evidence>
<keyword evidence="9" id="KW-1185">Reference proteome</keyword>
<dbReference type="SUPFAM" id="SSF46894">
    <property type="entry name" value="C-terminal effector domain of the bipartite response regulators"/>
    <property type="match status" value="1"/>
</dbReference>
<evidence type="ECO:0000313" key="9">
    <source>
        <dbReference type="Proteomes" id="UP001499978"/>
    </source>
</evidence>
<dbReference type="InterPro" id="IPR001789">
    <property type="entry name" value="Sig_transdc_resp-reg_receiver"/>
</dbReference>
<dbReference type="SMART" id="SM00448">
    <property type="entry name" value="REC"/>
    <property type="match status" value="1"/>
</dbReference>
<dbReference type="PROSITE" id="PS50110">
    <property type="entry name" value="RESPONSE_REGULATORY"/>
    <property type="match status" value="1"/>
</dbReference>
<dbReference type="InterPro" id="IPR039420">
    <property type="entry name" value="WalR-like"/>
</dbReference>
<dbReference type="PRINTS" id="PR00038">
    <property type="entry name" value="HTHLUXR"/>
</dbReference>
<reference evidence="9" key="1">
    <citation type="journal article" date="2019" name="Int. J. Syst. Evol. Microbiol.">
        <title>The Global Catalogue of Microorganisms (GCM) 10K type strain sequencing project: providing services to taxonomists for standard genome sequencing and annotation.</title>
        <authorList>
            <consortium name="The Broad Institute Genomics Platform"/>
            <consortium name="The Broad Institute Genome Sequencing Center for Infectious Disease"/>
            <person name="Wu L."/>
            <person name="Ma J."/>
        </authorList>
    </citation>
    <scope>NUCLEOTIDE SEQUENCE [LARGE SCALE GENOMIC DNA]</scope>
    <source>
        <strain evidence="9">JCM 3367</strain>
    </source>
</reference>
<keyword evidence="3" id="KW-0238">DNA-binding</keyword>
<dbReference type="InterPro" id="IPR011006">
    <property type="entry name" value="CheY-like_superfamily"/>
</dbReference>
<evidence type="ECO:0000313" key="8">
    <source>
        <dbReference type="EMBL" id="GAA2519587.1"/>
    </source>
</evidence>
<keyword evidence="1 5" id="KW-0597">Phosphoprotein</keyword>
<protein>
    <submittedName>
        <fullName evidence="8">Response regulator transcription factor</fullName>
    </submittedName>
</protein>
<dbReference type="InterPro" id="IPR058245">
    <property type="entry name" value="NreC/VraR/RcsB-like_REC"/>
</dbReference>
<evidence type="ECO:0000256" key="3">
    <source>
        <dbReference type="ARBA" id="ARBA00023125"/>
    </source>
</evidence>
<dbReference type="Proteomes" id="UP001499978">
    <property type="component" value="Unassembled WGS sequence"/>
</dbReference>
<proteinExistence type="predicted"/>
<evidence type="ECO:0000256" key="2">
    <source>
        <dbReference type="ARBA" id="ARBA00023015"/>
    </source>
</evidence>
<evidence type="ECO:0000256" key="5">
    <source>
        <dbReference type="PROSITE-ProRule" id="PRU00169"/>
    </source>
</evidence>
<dbReference type="PROSITE" id="PS50043">
    <property type="entry name" value="HTH_LUXR_2"/>
    <property type="match status" value="1"/>
</dbReference>
<dbReference type="PANTHER" id="PTHR43214">
    <property type="entry name" value="TWO-COMPONENT RESPONSE REGULATOR"/>
    <property type="match status" value="1"/>
</dbReference>
<dbReference type="InterPro" id="IPR000792">
    <property type="entry name" value="Tscrpt_reg_LuxR_C"/>
</dbReference>
<feature type="domain" description="Response regulatory" evidence="7">
    <location>
        <begin position="6"/>
        <end position="122"/>
    </location>
</feature>
<evidence type="ECO:0000256" key="1">
    <source>
        <dbReference type="ARBA" id="ARBA00022553"/>
    </source>
</evidence>
<accession>A0ABP6ANX9</accession>
<dbReference type="EMBL" id="BAAARY010000005">
    <property type="protein sequence ID" value="GAA2519587.1"/>
    <property type="molecule type" value="Genomic_DNA"/>
</dbReference>
<keyword evidence="4" id="KW-0804">Transcription</keyword>
<evidence type="ECO:0000256" key="4">
    <source>
        <dbReference type="ARBA" id="ARBA00023163"/>
    </source>
</evidence>
<dbReference type="InterPro" id="IPR016032">
    <property type="entry name" value="Sig_transdc_resp-reg_C-effctor"/>
</dbReference>
<dbReference type="SUPFAM" id="SSF52172">
    <property type="entry name" value="CheY-like"/>
    <property type="match status" value="1"/>
</dbReference>
<dbReference type="Pfam" id="PF00072">
    <property type="entry name" value="Response_reg"/>
    <property type="match status" value="1"/>
</dbReference>
<dbReference type="RefSeq" id="WP_344170567.1">
    <property type="nucleotide sequence ID" value="NZ_BAAARY010000005.1"/>
</dbReference>